<dbReference type="InterPro" id="IPR029471">
    <property type="entry name" value="HNH_5"/>
</dbReference>
<evidence type="ECO:0000259" key="1">
    <source>
        <dbReference type="Pfam" id="PF14279"/>
    </source>
</evidence>
<name>A0A4Y8SQC9_9SPHI</name>
<keyword evidence="2" id="KW-0378">Hydrolase</keyword>
<dbReference type="GO" id="GO:0004519">
    <property type="term" value="F:endonuclease activity"/>
    <property type="evidence" value="ECO:0007669"/>
    <property type="project" value="UniProtKB-KW"/>
</dbReference>
<dbReference type="Proteomes" id="UP000297540">
    <property type="component" value="Unassembled WGS sequence"/>
</dbReference>
<evidence type="ECO:0000313" key="3">
    <source>
        <dbReference type="Proteomes" id="UP000297540"/>
    </source>
</evidence>
<sequence length="300" mass="34266">MRSLYRKYLHVSVGFEAFLEKDLIPNSSIFLTLEHVPPESLGGKGTILTCKKCNSESGRTLDAELLKYLEGIDFEQFLPNSKQSTPMTLNGKTINARINVEENGLINLHFDPNRSNPKIFAEVVNEIERAHSFDPDQITNLSGNIPRKKHDARIMEIALLRIAYLKLFQTFGYAALLNHGMLFIREQIANPNKDILERPQIMIADFPEGISIIKSPIEIQCFLVTFNLKTKSATRKFNVMLPGPSGVNIDIYKNYRSFVLGNHEKSNVPLAMEYLPEKKYVSNLNLAFGYHYYWQTFTKS</sequence>
<organism evidence="2 3">
    <name type="scientific">Mucilaginibacter psychrotolerans</name>
    <dbReference type="NCBI Taxonomy" id="1524096"/>
    <lineage>
        <taxon>Bacteria</taxon>
        <taxon>Pseudomonadati</taxon>
        <taxon>Bacteroidota</taxon>
        <taxon>Sphingobacteriia</taxon>
        <taxon>Sphingobacteriales</taxon>
        <taxon>Sphingobacteriaceae</taxon>
        <taxon>Mucilaginibacter</taxon>
    </lineage>
</organism>
<accession>A0A4Y8SQC9</accession>
<reference evidence="2 3" key="1">
    <citation type="journal article" date="2017" name="Int. J. Syst. Evol. Microbiol.">
        <title>Mucilaginibacterpsychrotolerans sp. nov., isolated from peatlands.</title>
        <authorList>
            <person name="Deng Y."/>
            <person name="Shen L."/>
            <person name="Xu B."/>
            <person name="Liu Y."/>
            <person name="Gu Z."/>
            <person name="Liu H."/>
            <person name="Zhou Y."/>
        </authorList>
    </citation>
    <scope>NUCLEOTIDE SEQUENCE [LARGE SCALE GENOMIC DNA]</scope>
    <source>
        <strain evidence="2 3">NH7-4</strain>
    </source>
</reference>
<proteinExistence type="predicted"/>
<dbReference type="AlphaFoldDB" id="A0A4Y8SQC9"/>
<protein>
    <submittedName>
        <fullName evidence="2">HNH endonuclease</fullName>
    </submittedName>
</protein>
<keyword evidence="3" id="KW-1185">Reference proteome</keyword>
<evidence type="ECO:0000313" key="2">
    <source>
        <dbReference type="EMBL" id="TFF40737.1"/>
    </source>
</evidence>
<dbReference type="EMBL" id="SOZE01000001">
    <property type="protein sequence ID" value="TFF40737.1"/>
    <property type="molecule type" value="Genomic_DNA"/>
</dbReference>
<keyword evidence="2" id="KW-0540">Nuclease</keyword>
<feature type="domain" description="HNH endonuclease 5" evidence="1">
    <location>
        <begin position="31"/>
        <end position="67"/>
    </location>
</feature>
<keyword evidence="2" id="KW-0255">Endonuclease</keyword>
<dbReference type="Pfam" id="PF14279">
    <property type="entry name" value="HNH_5"/>
    <property type="match status" value="1"/>
</dbReference>
<comment type="caution">
    <text evidence="2">The sequence shown here is derived from an EMBL/GenBank/DDBJ whole genome shotgun (WGS) entry which is preliminary data.</text>
</comment>
<gene>
    <name evidence="2" type="ORF">E2R66_00745</name>
</gene>